<proteinExistence type="predicted"/>
<dbReference type="SUPFAM" id="SSF103084">
    <property type="entry name" value="Holliday junction resolvase RusA"/>
    <property type="match status" value="1"/>
</dbReference>
<name>A0A6H1TT67_9CYAN</name>
<dbReference type="AlphaFoldDB" id="A0A6H1TT67"/>
<organism evidence="2 3">
    <name type="scientific">Oxynema aestuarii AP17</name>
    <dbReference type="NCBI Taxonomy" id="2064643"/>
    <lineage>
        <taxon>Bacteria</taxon>
        <taxon>Bacillati</taxon>
        <taxon>Cyanobacteriota</taxon>
        <taxon>Cyanophyceae</taxon>
        <taxon>Oscillatoriophycideae</taxon>
        <taxon>Oscillatoriales</taxon>
        <taxon>Oscillatoriaceae</taxon>
        <taxon>Oxynema</taxon>
        <taxon>Oxynema aestuarii</taxon>
    </lineage>
</organism>
<evidence type="ECO:0000313" key="2">
    <source>
        <dbReference type="EMBL" id="QIZ69337.1"/>
    </source>
</evidence>
<dbReference type="Pfam" id="PF05866">
    <property type="entry name" value="RusA"/>
    <property type="match status" value="1"/>
</dbReference>
<dbReference type="InterPro" id="IPR008822">
    <property type="entry name" value="Endonuclease_RusA-like"/>
</dbReference>
<feature type="region of interest" description="Disordered" evidence="1">
    <location>
        <begin position="142"/>
        <end position="219"/>
    </location>
</feature>
<accession>A0A6H1TT67</accession>
<dbReference type="GO" id="GO:0006281">
    <property type="term" value="P:DNA repair"/>
    <property type="evidence" value="ECO:0007669"/>
    <property type="project" value="InterPro"/>
</dbReference>
<evidence type="ECO:0000313" key="3">
    <source>
        <dbReference type="Proteomes" id="UP000500857"/>
    </source>
</evidence>
<dbReference type="EMBL" id="CP051167">
    <property type="protein sequence ID" value="QIZ69337.1"/>
    <property type="molecule type" value="Genomic_DNA"/>
</dbReference>
<sequence length="343" mass="37296">MGRQQVTIADSFWRLPPEMSSSLSDCLIRALFFMPSLSTLNSLDANATPTQQAGDPSSSAATEPNLSPLERLAERIRQAHRQCQAAIDFGLLQAHDAGACLVRAQAQLPPDRWSVWLAESCQISENTAQTYIAIARGWPGLEQAPSLPPGRSPASQKPDGSGDEKKGDLHSPTAIMAEPVLKPVDPSDRSQPFDAKDPVAPPTSAKPTPAKRSDRPKTSEVFSFWIPGRVSPKARPRVTANGTYLPKPYRQWRLRAEGEILMQLQQMHPQPQLPIQQAAVQVVLHGKHRGDGDNLAGSILDSLVGAGVLPSDSLKHLPYGCWRHVPDSQTGVQIDIKPLPPSR</sequence>
<dbReference type="GO" id="GO:0006310">
    <property type="term" value="P:DNA recombination"/>
    <property type="evidence" value="ECO:0007669"/>
    <property type="project" value="InterPro"/>
</dbReference>
<reference evidence="2 3" key="1">
    <citation type="submission" date="2020-04" db="EMBL/GenBank/DDBJ databases">
        <authorList>
            <person name="Basu S."/>
            <person name="Maruthanayagam V."/>
            <person name="Chakraborty S."/>
            <person name="Pramanik A."/>
            <person name="Mukherjee J."/>
            <person name="Brink B."/>
        </authorList>
    </citation>
    <scope>NUCLEOTIDE SEQUENCE [LARGE SCALE GENOMIC DNA]</scope>
    <source>
        <strain evidence="2 3">AP17</strain>
    </source>
</reference>
<keyword evidence="3" id="KW-1185">Reference proteome</keyword>
<feature type="compositionally biased region" description="Polar residues" evidence="1">
    <location>
        <begin position="44"/>
        <end position="65"/>
    </location>
</feature>
<dbReference type="Gene3D" id="3.30.1330.70">
    <property type="entry name" value="Holliday junction resolvase RusA"/>
    <property type="match status" value="1"/>
</dbReference>
<evidence type="ECO:0000256" key="1">
    <source>
        <dbReference type="SAM" id="MobiDB-lite"/>
    </source>
</evidence>
<feature type="compositionally biased region" description="Basic and acidic residues" evidence="1">
    <location>
        <begin position="160"/>
        <end position="169"/>
    </location>
</feature>
<feature type="region of interest" description="Disordered" evidence="1">
    <location>
        <begin position="44"/>
        <end position="66"/>
    </location>
</feature>
<dbReference type="KEGG" id="oxy:HCG48_00990"/>
<dbReference type="InterPro" id="IPR036614">
    <property type="entry name" value="RusA-like_sf"/>
</dbReference>
<dbReference type="RefSeq" id="WP_168567494.1">
    <property type="nucleotide sequence ID" value="NZ_CP051167.1"/>
</dbReference>
<protein>
    <submittedName>
        <fullName evidence="2">RusA family crossover junction endodeoxyribonuclease</fullName>
    </submittedName>
</protein>
<dbReference type="GO" id="GO:0000287">
    <property type="term" value="F:magnesium ion binding"/>
    <property type="evidence" value="ECO:0007669"/>
    <property type="project" value="InterPro"/>
</dbReference>
<gene>
    <name evidence="2" type="ORF">HCG48_00990</name>
</gene>
<dbReference type="Proteomes" id="UP000500857">
    <property type="component" value="Chromosome"/>
</dbReference>